<dbReference type="PROSITE" id="PS51071">
    <property type="entry name" value="HTH_RPIR"/>
    <property type="match status" value="1"/>
</dbReference>
<dbReference type="AlphaFoldDB" id="A0A4V3CH05"/>
<dbReference type="Gene3D" id="1.10.10.10">
    <property type="entry name" value="Winged helix-like DNA-binding domain superfamily/Winged helix DNA-binding domain"/>
    <property type="match status" value="1"/>
</dbReference>
<dbReference type="OrthoDB" id="9814005at2"/>
<dbReference type="GO" id="GO:1901135">
    <property type="term" value="P:carbohydrate derivative metabolic process"/>
    <property type="evidence" value="ECO:0007669"/>
    <property type="project" value="InterPro"/>
</dbReference>
<evidence type="ECO:0000313" key="2">
    <source>
        <dbReference type="EMBL" id="TDO99752.1"/>
    </source>
</evidence>
<organism evidence="2 3">
    <name type="scientific">Marinomonas balearica</name>
    <dbReference type="NCBI Taxonomy" id="491947"/>
    <lineage>
        <taxon>Bacteria</taxon>
        <taxon>Pseudomonadati</taxon>
        <taxon>Pseudomonadota</taxon>
        <taxon>Gammaproteobacteria</taxon>
        <taxon>Oceanospirillales</taxon>
        <taxon>Oceanospirillaceae</taxon>
        <taxon>Marinomonas</taxon>
    </lineage>
</organism>
<dbReference type="InterPro" id="IPR046348">
    <property type="entry name" value="SIS_dom_sf"/>
</dbReference>
<proteinExistence type="predicted"/>
<dbReference type="GO" id="GO:0003677">
    <property type="term" value="F:DNA binding"/>
    <property type="evidence" value="ECO:0007669"/>
    <property type="project" value="InterPro"/>
</dbReference>
<evidence type="ECO:0000313" key="3">
    <source>
        <dbReference type="Proteomes" id="UP000294656"/>
    </source>
</evidence>
<feature type="domain" description="HTH rpiR-type" evidence="1">
    <location>
        <begin position="14"/>
        <end position="90"/>
    </location>
</feature>
<sequence length="291" mass="32522">MENTFSSKPEYIATKTAQTIQALIPTLSNSEARVAQYILLNLDSIAYETGASIAEKASVSQITVSRFLKRAGFKGIASLKSTLQKEFIPVHLDASEANLKESRNKNSGQLKSELQAMVRLYEQFETEEWDTLVRRVSAANKVYVTGFQSIRGAAEDFARRLLLARSNVQYLSPHDGMLAEWIDYPTLGGSKYDALVIFDVVPYAGESQKLCQLAQELGIQLVIITDEFCHWARQYNACSIYAKSKSGLFLESTWGLVLASNVLVDAVANKSTKANQRSKRWQDLSKELKLF</sequence>
<dbReference type="InterPro" id="IPR036388">
    <property type="entry name" value="WH-like_DNA-bd_sf"/>
</dbReference>
<dbReference type="Proteomes" id="UP000294656">
    <property type="component" value="Unassembled WGS sequence"/>
</dbReference>
<comment type="caution">
    <text evidence="2">The sequence shown here is derived from an EMBL/GenBank/DDBJ whole genome shotgun (WGS) entry which is preliminary data.</text>
</comment>
<evidence type="ECO:0000259" key="1">
    <source>
        <dbReference type="PROSITE" id="PS51071"/>
    </source>
</evidence>
<dbReference type="RefSeq" id="WP_133502589.1">
    <property type="nucleotide sequence ID" value="NZ_SNXC01000009.1"/>
</dbReference>
<dbReference type="SUPFAM" id="SSF46689">
    <property type="entry name" value="Homeodomain-like"/>
    <property type="match status" value="1"/>
</dbReference>
<dbReference type="InterPro" id="IPR000281">
    <property type="entry name" value="HTH_RpiR"/>
</dbReference>
<dbReference type="PANTHER" id="PTHR30514:SF18">
    <property type="entry name" value="RPIR-FAMILY TRANSCRIPTIONAL REGULATOR"/>
    <property type="match status" value="1"/>
</dbReference>
<accession>A0A4V3CH05</accession>
<dbReference type="PANTHER" id="PTHR30514">
    <property type="entry name" value="GLUCOKINASE"/>
    <property type="match status" value="1"/>
</dbReference>
<keyword evidence="3" id="KW-1185">Reference proteome</keyword>
<dbReference type="EMBL" id="SNXC01000009">
    <property type="protein sequence ID" value="TDO99752.1"/>
    <property type="molecule type" value="Genomic_DNA"/>
</dbReference>
<dbReference type="GO" id="GO:0097367">
    <property type="term" value="F:carbohydrate derivative binding"/>
    <property type="evidence" value="ECO:0007669"/>
    <property type="project" value="InterPro"/>
</dbReference>
<dbReference type="InterPro" id="IPR047640">
    <property type="entry name" value="RpiR-like"/>
</dbReference>
<dbReference type="Pfam" id="PF01418">
    <property type="entry name" value="HTH_6"/>
    <property type="match status" value="1"/>
</dbReference>
<gene>
    <name evidence="2" type="ORF">DFP79_0755</name>
</gene>
<name>A0A4V3CH05_9GAMM</name>
<dbReference type="SUPFAM" id="SSF53697">
    <property type="entry name" value="SIS domain"/>
    <property type="match status" value="1"/>
</dbReference>
<reference evidence="2 3" key="1">
    <citation type="submission" date="2019-03" db="EMBL/GenBank/DDBJ databases">
        <title>Genomic Encyclopedia of Type Strains, Phase III (KMG-III): the genomes of soil and plant-associated and newly described type strains.</title>
        <authorList>
            <person name="Whitman W."/>
        </authorList>
    </citation>
    <scope>NUCLEOTIDE SEQUENCE [LARGE SCALE GENOMIC DNA]</scope>
    <source>
        <strain evidence="2 3">CECT 7378</strain>
    </source>
</reference>
<protein>
    <submittedName>
        <fullName evidence="2">RpiR family transcriptional regulator</fullName>
    </submittedName>
</protein>
<dbReference type="GO" id="GO:0003700">
    <property type="term" value="F:DNA-binding transcription factor activity"/>
    <property type="evidence" value="ECO:0007669"/>
    <property type="project" value="InterPro"/>
</dbReference>
<dbReference type="InterPro" id="IPR009057">
    <property type="entry name" value="Homeodomain-like_sf"/>
</dbReference>
<dbReference type="Gene3D" id="3.40.50.10490">
    <property type="entry name" value="Glucose-6-phosphate isomerase like protein, domain 1"/>
    <property type="match status" value="1"/>
</dbReference>